<feature type="transmembrane region" description="Helical" evidence="1">
    <location>
        <begin position="6"/>
        <end position="27"/>
    </location>
</feature>
<keyword evidence="1" id="KW-1133">Transmembrane helix</keyword>
<evidence type="ECO:0000256" key="1">
    <source>
        <dbReference type="SAM" id="Phobius"/>
    </source>
</evidence>
<dbReference type="AlphaFoldDB" id="Q87E14"/>
<keyword evidence="3" id="KW-1185">Reference proteome</keyword>
<feature type="transmembrane region" description="Helical" evidence="1">
    <location>
        <begin position="79"/>
        <end position="98"/>
    </location>
</feature>
<keyword evidence="1" id="KW-0812">Transmembrane</keyword>
<feature type="transmembrane region" description="Helical" evidence="1">
    <location>
        <begin position="34"/>
        <end position="53"/>
    </location>
</feature>
<dbReference type="EMBL" id="AE009442">
    <property type="protein sequence ID" value="AAO28388.1"/>
    <property type="molecule type" value="Genomic_DNA"/>
</dbReference>
<gene>
    <name evidence="2" type="ordered locus">PD_0515</name>
</gene>
<protein>
    <submittedName>
        <fullName evidence="2">Uncharacterized protein</fullName>
    </submittedName>
</protein>
<accession>Q87E14</accession>
<proteinExistence type="predicted"/>
<evidence type="ECO:0000313" key="2">
    <source>
        <dbReference type="EMBL" id="AAO28388.1"/>
    </source>
</evidence>
<evidence type="ECO:0000313" key="3">
    <source>
        <dbReference type="Proteomes" id="UP000002516"/>
    </source>
</evidence>
<dbReference type="KEGG" id="xft:PD_0515"/>
<organism evidence="2 3">
    <name type="scientific">Xylella fastidiosa (strain Temecula1 / ATCC 700964)</name>
    <dbReference type="NCBI Taxonomy" id="183190"/>
    <lineage>
        <taxon>Bacteria</taxon>
        <taxon>Pseudomonadati</taxon>
        <taxon>Pseudomonadota</taxon>
        <taxon>Gammaproteobacteria</taxon>
        <taxon>Lysobacterales</taxon>
        <taxon>Lysobacteraceae</taxon>
        <taxon>Xylella</taxon>
    </lineage>
</organism>
<feature type="transmembrane region" description="Helical" evidence="1">
    <location>
        <begin position="107"/>
        <end position="125"/>
    </location>
</feature>
<keyword evidence="1" id="KW-0472">Membrane</keyword>
<sequence length="132" mass="15102">MTFSTFIKGMIDLCILILDAITSLYSYNPPRVRNMIIFLIILIICCGAMFHFGRRDLSTAHQPPNAIHAEESNPPQTGYSRRIVELLISLAIAYFVLLQRKYDARDIAIPFIIILIILFVAFYFAKGDRAFK</sequence>
<dbReference type="HOGENOM" id="CLU_1916291_0_0_6"/>
<reference evidence="2 3" key="1">
    <citation type="journal article" date="2003" name="J. Bacteriol.">
        <title>Comparative analyses of the complete genome sequences of Pierce's disease and citrus variegated chlorosis strains of Xylella fastidiosa.</title>
        <authorList>
            <person name="Van Sluys M.A."/>
            <person name="de Oliveira M.C."/>
            <person name="Monteiro-Vitorello C.B."/>
            <person name="Miyaki C.Y."/>
            <person name="Furlan L.R."/>
            <person name="Camargo L.E."/>
            <person name="da Silva A.C."/>
            <person name="Moon D.H."/>
            <person name="Takita M.A."/>
            <person name="Lemos E.G."/>
            <person name="Machado M.A."/>
            <person name="Ferro M.I."/>
            <person name="da Silva F.R."/>
            <person name="Goldman M.H."/>
            <person name="Goldman G.H."/>
            <person name="Lemos M.V."/>
            <person name="El-Dorry H."/>
            <person name="Tsai S.M."/>
            <person name="Carrer H."/>
            <person name="Carraro D.M."/>
            <person name="de Oliveira R.C."/>
            <person name="Nunes L.R."/>
            <person name="Siqueira W.J."/>
            <person name="Coutinho L.L."/>
            <person name="Kimura E.T."/>
            <person name="Ferro E.S."/>
            <person name="Harakava R."/>
            <person name="Kuramae E.E."/>
            <person name="Marino C.L."/>
            <person name="Giglioti E."/>
            <person name="Abreu I.L."/>
            <person name="Alves L.M."/>
            <person name="do Amaral A.M."/>
            <person name="Baia G.S."/>
            <person name="Blanco S.R."/>
            <person name="Brito M.S."/>
            <person name="Cannavan F.S."/>
            <person name="Celestino A.V."/>
            <person name="da Cunha A.F."/>
            <person name="Fenille R.C."/>
            <person name="Ferro J.A."/>
            <person name="Formighieri E.F."/>
            <person name="Kishi L.T."/>
            <person name="Leoni S.G."/>
            <person name="Oliveira A.R."/>
            <person name="Rosa V.E.Jr."/>
            <person name="Sassaki F.T."/>
            <person name="Sena J.A."/>
            <person name="de Souza A.A."/>
            <person name="Truffi D."/>
            <person name="Tsukumo F."/>
            <person name="Yanai G.M."/>
            <person name="Zaros L.G."/>
            <person name="Civerolo E.L."/>
            <person name="Simpson A.J."/>
            <person name="Almeida N.F.Jr."/>
            <person name="Setubal J.C."/>
            <person name="Kitajima J.P."/>
        </authorList>
    </citation>
    <scope>NUCLEOTIDE SEQUENCE [LARGE SCALE GENOMIC DNA]</scope>
    <source>
        <strain evidence="3">Temecula1 / ATCC 700964</strain>
    </source>
</reference>
<dbReference type="Proteomes" id="UP000002516">
    <property type="component" value="Chromosome"/>
</dbReference>
<name>Q87E14_XYLFT</name>